<reference evidence="1 2" key="1">
    <citation type="submission" date="2017-04" db="EMBL/GenBank/DDBJ databases">
        <title>Comparative genome analysis of Subtercola boreus.</title>
        <authorList>
            <person name="Cho Y.-J."/>
            <person name="Cho A."/>
            <person name="Kim O.-S."/>
            <person name="Lee J.-I."/>
        </authorList>
    </citation>
    <scope>NUCLEOTIDE SEQUENCE [LARGE SCALE GENOMIC DNA]</scope>
    <source>
        <strain evidence="1 2">P27479</strain>
    </source>
</reference>
<dbReference type="Proteomes" id="UP000256541">
    <property type="component" value="Unassembled WGS sequence"/>
</dbReference>
<proteinExistence type="predicted"/>
<dbReference type="SUPFAM" id="SSF51338">
    <property type="entry name" value="Composite domain of metallo-dependent hydrolases"/>
    <property type="match status" value="1"/>
</dbReference>
<dbReference type="OrthoDB" id="3189065at2"/>
<evidence type="ECO:0000313" key="2">
    <source>
        <dbReference type="Proteomes" id="UP000256541"/>
    </source>
</evidence>
<dbReference type="GO" id="GO:0016810">
    <property type="term" value="F:hydrolase activity, acting on carbon-nitrogen (but not peptide) bonds"/>
    <property type="evidence" value="ECO:0007669"/>
    <property type="project" value="InterPro"/>
</dbReference>
<dbReference type="InterPro" id="IPR011059">
    <property type="entry name" value="Metal-dep_hydrolase_composite"/>
</dbReference>
<dbReference type="AlphaFoldDB" id="A0A3E0VU29"/>
<accession>A0A3E0VU29</accession>
<sequence>MTERTIIRNAHTVTVTAADDEFGDGYLVIDDAVIVAVGAGAAPSEWTETGAHAGTAPRITVVDARGHLVTPGLINTAQ</sequence>
<comment type="caution">
    <text evidence="1">The sequence shown here is derived from an EMBL/GenBank/DDBJ whole genome shotgun (WGS) entry which is preliminary data.</text>
</comment>
<name>A0A3E0VU29_9MICO</name>
<protein>
    <submittedName>
        <fullName evidence="1">Uncharacterized protein</fullName>
    </submittedName>
</protein>
<gene>
    <name evidence="1" type="ORF">B7R22_12765</name>
</gene>
<evidence type="ECO:0000313" key="1">
    <source>
        <dbReference type="EMBL" id="RFA13532.1"/>
    </source>
</evidence>
<dbReference type="RefSeq" id="WP_116412095.1">
    <property type="nucleotide sequence ID" value="NZ_NBXB01000034.1"/>
</dbReference>
<dbReference type="Gene3D" id="2.30.40.10">
    <property type="entry name" value="Urease, subunit C, domain 1"/>
    <property type="match status" value="1"/>
</dbReference>
<organism evidence="1 2">
    <name type="scientific">Subtercola boreus</name>
    <dbReference type="NCBI Taxonomy" id="120213"/>
    <lineage>
        <taxon>Bacteria</taxon>
        <taxon>Bacillati</taxon>
        <taxon>Actinomycetota</taxon>
        <taxon>Actinomycetes</taxon>
        <taxon>Micrococcales</taxon>
        <taxon>Microbacteriaceae</taxon>
        <taxon>Subtercola</taxon>
    </lineage>
</organism>
<dbReference type="EMBL" id="NBXB01000034">
    <property type="protein sequence ID" value="RFA13532.1"/>
    <property type="molecule type" value="Genomic_DNA"/>
</dbReference>